<dbReference type="EMBL" id="JADHEI010000044">
    <property type="protein sequence ID" value="MBF2735609.1"/>
    <property type="molecule type" value="Genomic_DNA"/>
</dbReference>
<keyword evidence="4" id="KW-1185">Reference proteome</keyword>
<feature type="domain" description="UPF0033" evidence="2">
    <location>
        <begin position="10"/>
        <end position="34"/>
    </location>
</feature>
<sequence length="77" mass="8261">MDAAAPAATIDLSGLKCPLPVLRTKKALAGLAEGERLLVIATDPDTMKDIPAFAKLAGCRLHAAERDGDRFRFVLER</sequence>
<organism evidence="3 4">
    <name type="scientific">Candidatus Amphirhobacter heronislandensis</name>
    <dbReference type="NCBI Taxonomy" id="1732024"/>
    <lineage>
        <taxon>Bacteria</taxon>
        <taxon>Pseudomonadati</taxon>
        <taxon>Pseudomonadota</taxon>
        <taxon>Gammaproteobacteria</taxon>
        <taxon>Candidatus Tethybacterales</taxon>
        <taxon>Candidatus Tethybacteraceae</taxon>
        <taxon>Candidatus Amphirhobacter</taxon>
    </lineage>
</organism>
<dbReference type="Proteomes" id="UP000604381">
    <property type="component" value="Unassembled WGS sequence"/>
</dbReference>
<dbReference type="PANTHER" id="PTHR33279">
    <property type="entry name" value="SULFUR CARRIER PROTEIN YEDF-RELATED"/>
    <property type="match status" value="1"/>
</dbReference>
<reference evidence="3" key="1">
    <citation type="submission" date="2020-10" db="EMBL/GenBank/DDBJ databases">
        <title>An improved Amphimedon queenslandica hologenome assembly reveals how three proteobacterial symbionts can extend the metabolic phenotypic of their marine sponge host.</title>
        <authorList>
            <person name="Degnan B."/>
            <person name="Degnan S."/>
            <person name="Xiang X."/>
        </authorList>
    </citation>
    <scope>NUCLEOTIDE SEQUENCE</scope>
    <source>
        <strain evidence="3">AqS2</strain>
    </source>
</reference>
<evidence type="ECO:0000259" key="2">
    <source>
        <dbReference type="PROSITE" id="PS01148"/>
    </source>
</evidence>
<comment type="caution">
    <text evidence="3">The sequence shown here is derived from an EMBL/GenBank/DDBJ whole genome shotgun (WGS) entry which is preliminary data.</text>
</comment>
<dbReference type="InterPro" id="IPR036868">
    <property type="entry name" value="TusA-like_sf"/>
</dbReference>
<dbReference type="Pfam" id="PF01206">
    <property type="entry name" value="TusA"/>
    <property type="match status" value="1"/>
</dbReference>
<name>A0A930XYD7_9GAMM</name>
<comment type="similarity">
    <text evidence="1">Belongs to the sulfur carrier protein TusA family.</text>
</comment>
<accession>A0A930XYD7</accession>
<evidence type="ECO:0000313" key="3">
    <source>
        <dbReference type="EMBL" id="MBF2735609.1"/>
    </source>
</evidence>
<dbReference type="AlphaFoldDB" id="A0A930XYD7"/>
<dbReference type="PROSITE" id="PS01148">
    <property type="entry name" value="UPF0033"/>
    <property type="match status" value="1"/>
</dbReference>
<evidence type="ECO:0000313" key="4">
    <source>
        <dbReference type="Proteomes" id="UP000604381"/>
    </source>
</evidence>
<dbReference type="PANTHER" id="PTHR33279:SF2">
    <property type="entry name" value="SULFUR CARRIER PROTEIN TUSA"/>
    <property type="match status" value="1"/>
</dbReference>
<dbReference type="CDD" id="cd00291">
    <property type="entry name" value="SirA_YedF_YeeD"/>
    <property type="match status" value="1"/>
</dbReference>
<dbReference type="SUPFAM" id="SSF64307">
    <property type="entry name" value="SirA-like"/>
    <property type="match status" value="1"/>
</dbReference>
<evidence type="ECO:0000256" key="1">
    <source>
        <dbReference type="ARBA" id="ARBA00008984"/>
    </source>
</evidence>
<protein>
    <submittedName>
        <fullName evidence="3">Sulfurtransferase TusA family protein</fullName>
    </submittedName>
</protein>
<proteinExistence type="inferred from homology"/>
<dbReference type="Gene3D" id="3.30.110.40">
    <property type="entry name" value="TusA-like domain"/>
    <property type="match status" value="1"/>
</dbReference>
<dbReference type="InterPro" id="IPR001455">
    <property type="entry name" value="TusA-like"/>
</dbReference>
<gene>
    <name evidence="3" type="ORF">ISN26_05985</name>
</gene>